<proteinExistence type="predicted"/>
<dbReference type="RefSeq" id="WP_159439625.1">
    <property type="nucleotide sequence ID" value="NZ_FNTR01000004.1"/>
</dbReference>
<evidence type="ECO:0008006" key="4">
    <source>
        <dbReference type="Google" id="ProtNLM"/>
    </source>
</evidence>
<accession>A0AAW5AF08</accession>
<dbReference type="GeneID" id="55543104"/>
<protein>
    <recommendedName>
        <fullName evidence="4">Terminase</fullName>
    </recommendedName>
</protein>
<evidence type="ECO:0000256" key="1">
    <source>
        <dbReference type="SAM" id="MobiDB-lite"/>
    </source>
</evidence>
<comment type="caution">
    <text evidence="2">The sequence shown here is derived from an EMBL/GenBank/DDBJ whole genome shotgun (WGS) entry which is preliminary data.</text>
</comment>
<keyword evidence="3" id="KW-1185">Reference proteome</keyword>
<feature type="region of interest" description="Disordered" evidence="1">
    <location>
        <begin position="1"/>
        <end position="26"/>
    </location>
</feature>
<organism evidence="2 3">
    <name type="scientific">Pseudomonas proteolytica</name>
    <dbReference type="NCBI Taxonomy" id="219574"/>
    <lineage>
        <taxon>Bacteria</taxon>
        <taxon>Pseudomonadati</taxon>
        <taxon>Pseudomonadota</taxon>
        <taxon>Gammaproteobacteria</taxon>
        <taxon>Pseudomonadales</taxon>
        <taxon>Pseudomonadaceae</taxon>
        <taxon>Pseudomonas</taxon>
    </lineage>
</organism>
<gene>
    <name evidence="2" type="ORF">GIW75_17190</name>
</gene>
<name>A0AAW5AF08_9PSED</name>
<dbReference type="AlphaFoldDB" id="A0AAW5AF08"/>
<evidence type="ECO:0000313" key="2">
    <source>
        <dbReference type="EMBL" id="MCF5058681.1"/>
    </source>
</evidence>
<dbReference type="EMBL" id="WKEW01000059">
    <property type="protein sequence ID" value="MCF5058681.1"/>
    <property type="molecule type" value="Genomic_DNA"/>
</dbReference>
<dbReference type="Proteomes" id="UP000814172">
    <property type="component" value="Unassembled WGS sequence"/>
</dbReference>
<evidence type="ECO:0000313" key="3">
    <source>
        <dbReference type="Proteomes" id="UP000814172"/>
    </source>
</evidence>
<reference evidence="2 3" key="1">
    <citation type="submission" date="2019-11" db="EMBL/GenBank/DDBJ databases">
        <title>Epiphytic Pseudomonas syringae from cherry orchards.</title>
        <authorList>
            <person name="Hulin M.T."/>
        </authorList>
    </citation>
    <scope>NUCLEOTIDE SEQUENCE [LARGE SCALE GENOMIC DNA]</scope>
    <source>
        <strain evidence="2 3">PA-6-9F</strain>
    </source>
</reference>
<sequence length="54" mass="5736">MGELIKKPVARKASSKAGQEPKSTVLTANQRRFLSAAMAGNVEEPSLLAGHTEK</sequence>